<keyword evidence="3" id="KW-1003">Cell membrane</keyword>
<keyword evidence="6" id="KW-0732">Signal</keyword>
<keyword evidence="17" id="KW-1185">Reference proteome</keyword>
<keyword evidence="5" id="KW-0964">Secreted</keyword>
<dbReference type="OrthoDB" id="9806824at2"/>
<evidence type="ECO:0000256" key="2">
    <source>
        <dbReference type="ARBA" id="ARBA00004236"/>
    </source>
</evidence>
<keyword evidence="7 16" id="KW-0378">Hydrolase</keyword>
<keyword evidence="10" id="KW-0119">Carbohydrate metabolism</keyword>
<evidence type="ECO:0000256" key="14">
    <source>
        <dbReference type="ARBA" id="ARBA00042373"/>
    </source>
</evidence>
<evidence type="ECO:0000256" key="11">
    <source>
        <dbReference type="ARBA" id="ARBA00023316"/>
    </source>
</evidence>
<evidence type="ECO:0000256" key="8">
    <source>
        <dbReference type="ARBA" id="ARBA00023136"/>
    </source>
</evidence>
<dbReference type="Pfam" id="PF00332">
    <property type="entry name" value="Glyco_hydro_17"/>
    <property type="match status" value="1"/>
</dbReference>
<evidence type="ECO:0000256" key="7">
    <source>
        <dbReference type="ARBA" id="ARBA00022801"/>
    </source>
</evidence>
<organism evidence="16 17">
    <name type="scientific">Hyunsoonleella flava</name>
    <dbReference type="NCBI Taxonomy" id="2527939"/>
    <lineage>
        <taxon>Bacteria</taxon>
        <taxon>Pseudomonadati</taxon>
        <taxon>Bacteroidota</taxon>
        <taxon>Flavobacteriia</taxon>
        <taxon>Flavobacteriales</taxon>
        <taxon>Flavobacteriaceae</taxon>
    </lineage>
</organism>
<dbReference type="SUPFAM" id="SSF51445">
    <property type="entry name" value="(Trans)glycosidases"/>
    <property type="match status" value="1"/>
</dbReference>
<keyword evidence="9" id="KW-0325">Glycoprotein</keyword>
<dbReference type="InterPro" id="IPR017853">
    <property type="entry name" value="GH"/>
</dbReference>
<dbReference type="EMBL" id="SIRT01000005">
    <property type="protein sequence ID" value="TBN04035.1"/>
    <property type="molecule type" value="Genomic_DNA"/>
</dbReference>
<evidence type="ECO:0000256" key="9">
    <source>
        <dbReference type="ARBA" id="ARBA00023180"/>
    </source>
</evidence>
<evidence type="ECO:0000256" key="3">
    <source>
        <dbReference type="ARBA" id="ARBA00022475"/>
    </source>
</evidence>
<proteinExistence type="predicted"/>
<keyword evidence="11" id="KW-0961">Cell wall biogenesis/degradation</keyword>
<protein>
    <recommendedName>
        <fullName evidence="15">Endo-1,3-beta-glucanase btgC</fullName>
    </recommendedName>
    <alternativeName>
        <fullName evidence="14">Laminarinase btgC</fullName>
    </alternativeName>
</protein>
<dbReference type="InterPro" id="IPR000490">
    <property type="entry name" value="Glyco_hydro_17"/>
</dbReference>
<evidence type="ECO:0000256" key="4">
    <source>
        <dbReference type="ARBA" id="ARBA00022512"/>
    </source>
</evidence>
<dbReference type="AlphaFoldDB" id="A0A4Q9FEF7"/>
<dbReference type="GO" id="GO:0004553">
    <property type="term" value="F:hydrolase activity, hydrolyzing O-glycosyl compounds"/>
    <property type="evidence" value="ECO:0007669"/>
    <property type="project" value="InterPro"/>
</dbReference>
<comment type="function">
    <text evidence="13">Glucanases play a role in cell expansion during growth, in cell-cell fusion during mating, and in spore release during sporulation. This enzyme may be involved in beta-glucan degradation. Active on laminarin and lichenan.</text>
</comment>
<dbReference type="RefSeq" id="WP_130964106.1">
    <property type="nucleotide sequence ID" value="NZ_SIRT01000005.1"/>
</dbReference>
<accession>A0A4Q9FEF7</accession>
<keyword evidence="12" id="KW-0624">Polysaccharide degradation</keyword>
<dbReference type="GO" id="GO:0000272">
    <property type="term" value="P:polysaccharide catabolic process"/>
    <property type="evidence" value="ECO:0007669"/>
    <property type="project" value="UniProtKB-KW"/>
</dbReference>
<comment type="caution">
    <text evidence="16">The sequence shown here is derived from an EMBL/GenBank/DDBJ whole genome shotgun (WGS) entry which is preliminary data.</text>
</comment>
<keyword evidence="8" id="KW-0472">Membrane</keyword>
<name>A0A4Q9FEF7_9FLAO</name>
<gene>
    <name evidence="16" type="ORF">EYD45_08470</name>
</gene>
<dbReference type="GO" id="GO:0005886">
    <property type="term" value="C:plasma membrane"/>
    <property type="evidence" value="ECO:0007669"/>
    <property type="project" value="UniProtKB-SubCell"/>
</dbReference>
<evidence type="ECO:0000256" key="15">
    <source>
        <dbReference type="ARBA" id="ARBA00043078"/>
    </source>
</evidence>
<dbReference type="Gene3D" id="3.20.20.80">
    <property type="entry name" value="Glycosidases"/>
    <property type="match status" value="1"/>
</dbReference>
<reference evidence="16 17" key="1">
    <citation type="submission" date="2019-02" db="EMBL/GenBank/DDBJ databases">
        <title>Hyunsoonleella sp., isolated from marine sediment.</title>
        <authorList>
            <person name="Liu B.-T."/>
        </authorList>
    </citation>
    <scope>NUCLEOTIDE SEQUENCE [LARGE SCALE GENOMIC DNA]</scope>
    <source>
        <strain evidence="16 17">T58</strain>
    </source>
</reference>
<evidence type="ECO:0000256" key="5">
    <source>
        <dbReference type="ARBA" id="ARBA00022525"/>
    </source>
</evidence>
<evidence type="ECO:0000313" key="16">
    <source>
        <dbReference type="EMBL" id="TBN04035.1"/>
    </source>
</evidence>
<evidence type="ECO:0000256" key="12">
    <source>
        <dbReference type="ARBA" id="ARBA00023326"/>
    </source>
</evidence>
<evidence type="ECO:0000256" key="10">
    <source>
        <dbReference type="ARBA" id="ARBA00023277"/>
    </source>
</evidence>
<evidence type="ECO:0000256" key="13">
    <source>
        <dbReference type="ARBA" id="ARBA00037649"/>
    </source>
</evidence>
<evidence type="ECO:0000256" key="1">
    <source>
        <dbReference type="ARBA" id="ARBA00004191"/>
    </source>
</evidence>
<comment type="subcellular location">
    <subcellularLocation>
        <location evidence="2">Cell membrane</location>
    </subcellularLocation>
    <subcellularLocation>
        <location evidence="1">Secreted</location>
        <location evidence="1">Cell wall</location>
    </subcellularLocation>
</comment>
<dbReference type="PANTHER" id="PTHR16631">
    <property type="entry name" value="GLUCAN 1,3-BETA-GLUCOSIDASE"/>
    <property type="match status" value="1"/>
</dbReference>
<dbReference type="InterPro" id="IPR050732">
    <property type="entry name" value="Beta-glucan_modifiers"/>
</dbReference>
<sequence>MSYRSDKILSLSGYNLDNKTTRGLQNCFKRVLKNGMHGIGFSPYKEGQEPGDQLSEKQIRRRLKVIKPYTRWVRSFSCTEGNELIPKIAKEMGMKTMVGAWLGDESEMNTKEIAGLKNLARDGVVDVAAVGNEVMYRGDLSEDELLGFIYDVKNEITDIPVGYVDAYYEFTLRPRITEACDVILANCYPYWEGCSIEYALIYMKDMYNKALKAGNGKKVIISETGWPSEGEGLNGAFPSKENAMKYFINTQLWSQEEGIDIFYFSSFDESWKVGSEGDVGAYWGLWDKNEKPKFHTKGVKLNKAKRLFV</sequence>
<dbReference type="Proteomes" id="UP000291142">
    <property type="component" value="Unassembled WGS sequence"/>
</dbReference>
<keyword evidence="4" id="KW-0134">Cell wall</keyword>
<dbReference type="PANTHER" id="PTHR16631:SF17">
    <property type="entry name" value="GLUCAN ENDO-1,3-BETA-GLUCOSIDASE BTGC"/>
    <property type="match status" value="1"/>
</dbReference>
<dbReference type="GO" id="GO:0071555">
    <property type="term" value="P:cell wall organization"/>
    <property type="evidence" value="ECO:0007669"/>
    <property type="project" value="UniProtKB-KW"/>
</dbReference>
<evidence type="ECO:0000313" key="17">
    <source>
        <dbReference type="Proteomes" id="UP000291142"/>
    </source>
</evidence>
<evidence type="ECO:0000256" key="6">
    <source>
        <dbReference type="ARBA" id="ARBA00022729"/>
    </source>
</evidence>